<dbReference type="EC" id="2.1.1.64" evidence="5"/>
<dbReference type="PANTHER" id="PTHR43464:SF19">
    <property type="entry name" value="UBIQUINONE BIOSYNTHESIS O-METHYLTRANSFERASE, MITOCHONDRIAL"/>
    <property type="match status" value="1"/>
</dbReference>
<comment type="catalytic activity">
    <reaction evidence="5">
        <text>a 3-demethylubiquinol + S-adenosyl-L-methionine = a ubiquinol + S-adenosyl-L-homocysteine + H(+)</text>
        <dbReference type="Rhea" id="RHEA:44380"/>
        <dbReference type="Rhea" id="RHEA-COMP:9566"/>
        <dbReference type="Rhea" id="RHEA-COMP:10914"/>
        <dbReference type="ChEBI" id="CHEBI:15378"/>
        <dbReference type="ChEBI" id="CHEBI:17976"/>
        <dbReference type="ChEBI" id="CHEBI:57856"/>
        <dbReference type="ChEBI" id="CHEBI:59789"/>
        <dbReference type="ChEBI" id="CHEBI:84422"/>
        <dbReference type="EC" id="2.1.1.64"/>
    </reaction>
</comment>
<gene>
    <name evidence="5" type="primary">ubiG</name>
    <name evidence="6" type="ORF">F506_21080</name>
</gene>
<proteinExistence type="inferred from homology"/>
<evidence type="ECO:0000313" key="6">
    <source>
        <dbReference type="EMBL" id="AKZ64813.1"/>
    </source>
</evidence>
<keyword evidence="3 5" id="KW-0831">Ubiquinone biosynthesis</keyword>
<keyword evidence="2 5" id="KW-0808">Transferase</keyword>
<dbReference type="SUPFAM" id="SSF53335">
    <property type="entry name" value="S-adenosyl-L-methionine-dependent methyltransferases"/>
    <property type="match status" value="1"/>
</dbReference>
<comment type="similarity">
    <text evidence="5">Belongs to the methyltransferase superfamily. UbiG/COQ3 family.</text>
</comment>
<evidence type="ECO:0000313" key="7">
    <source>
        <dbReference type="Proteomes" id="UP000063429"/>
    </source>
</evidence>
<name>A0ABM5V5M5_9BURK</name>
<dbReference type="InterPro" id="IPR029063">
    <property type="entry name" value="SAM-dependent_MTases_sf"/>
</dbReference>
<feature type="binding site" evidence="5">
    <location>
        <position position="119"/>
    </location>
    <ligand>
        <name>S-adenosyl-L-methionine</name>
        <dbReference type="ChEBI" id="CHEBI:59789"/>
    </ligand>
</feature>
<evidence type="ECO:0000256" key="5">
    <source>
        <dbReference type="HAMAP-Rule" id="MF_00472"/>
    </source>
</evidence>
<feature type="binding site" evidence="5">
    <location>
        <position position="54"/>
    </location>
    <ligand>
        <name>S-adenosyl-L-methionine</name>
        <dbReference type="ChEBI" id="CHEBI:59789"/>
    </ligand>
</feature>
<comment type="pathway">
    <text evidence="5">Cofactor biosynthesis; ubiquinone biosynthesis.</text>
</comment>
<evidence type="ECO:0000256" key="4">
    <source>
        <dbReference type="ARBA" id="ARBA00022691"/>
    </source>
</evidence>
<organism evidence="6 7">
    <name type="scientific">Herbaspirillum hiltneri N3</name>
    <dbReference type="NCBI Taxonomy" id="1262470"/>
    <lineage>
        <taxon>Bacteria</taxon>
        <taxon>Pseudomonadati</taxon>
        <taxon>Pseudomonadota</taxon>
        <taxon>Betaproteobacteria</taxon>
        <taxon>Burkholderiales</taxon>
        <taxon>Oxalobacteraceae</taxon>
        <taxon>Herbaspirillum</taxon>
    </lineage>
</organism>
<dbReference type="NCBIfam" id="TIGR01983">
    <property type="entry name" value="UbiG"/>
    <property type="match status" value="1"/>
</dbReference>
<dbReference type="PANTHER" id="PTHR43464">
    <property type="entry name" value="METHYLTRANSFERASE"/>
    <property type="match status" value="1"/>
</dbReference>
<comment type="catalytic activity">
    <reaction evidence="5">
        <text>a 3-(all-trans-polyprenyl)benzene-1,2-diol + S-adenosyl-L-methionine = a 2-methoxy-6-(all-trans-polyprenyl)phenol + S-adenosyl-L-homocysteine + H(+)</text>
        <dbReference type="Rhea" id="RHEA:31411"/>
        <dbReference type="Rhea" id="RHEA-COMP:9550"/>
        <dbReference type="Rhea" id="RHEA-COMP:9551"/>
        <dbReference type="ChEBI" id="CHEBI:15378"/>
        <dbReference type="ChEBI" id="CHEBI:57856"/>
        <dbReference type="ChEBI" id="CHEBI:59789"/>
        <dbReference type="ChEBI" id="CHEBI:62729"/>
        <dbReference type="ChEBI" id="CHEBI:62731"/>
        <dbReference type="EC" id="2.1.1.222"/>
    </reaction>
</comment>
<dbReference type="Proteomes" id="UP000063429">
    <property type="component" value="Chromosome"/>
</dbReference>
<dbReference type="CDD" id="cd02440">
    <property type="entry name" value="AdoMet_MTases"/>
    <property type="match status" value="1"/>
</dbReference>
<protein>
    <recommendedName>
        <fullName evidence="5">Ubiquinone biosynthesis O-methyltransferase</fullName>
    </recommendedName>
    <alternativeName>
        <fullName evidence="5">2-polyprenyl-6-hydroxyphenol methylase</fullName>
        <ecNumber evidence="5">2.1.1.222</ecNumber>
    </alternativeName>
    <alternativeName>
        <fullName evidence="5">3-demethylubiquinone 3-O-methyltransferase</fullName>
        <ecNumber evidence="5">2.1.1.64</ecNumber>
    </alternativeName>
</protein>
<dbReference type="InterPro" id="IPR010233">
    <property type="entry name" value="UbiG_MeTrfase"/>
</dbReference>
<evidence type="ECO:0000256" key="2">
    <source>
        <dbReference type="ARBA" id="ARBA00022679"/>
    </source>
</evidence>
<evidence type="ECO:0000256" key="1">
    <source>
        <dbReference type="ARBA" id="ARBA00022603"/>
    </source>
</evidence>
<dbReference type="Pfam" id="PF13489">
    <property type="entry name" value="Methyltransf_23"/>
    <property type="match status" value="1"/>
</dbReference>
<dbReference type="RefSeq" id="WP_053200692.1">
    <property type="nucleotide sequence ID" value="NZ_CP011409.1"/>
</dbReference>
<feature type="binding site" evidence="5">
    <location>
        <position position="35"/>
    </location>
    <ligand>
        <name>S-adenosyl-L-methionine</name>
        <dbReference type="ChEBI" id="CHEBI:59789"/>
    </ligand>
</feature>
<dbReference type="EMBL" id="CP011409">
    <property type="protein sequence ID" value="AKZ64813.1"/>
    <property type="molecule type" value="Genomic_DNA"/>
</dbReference>
<comment type="function">
    <text evidence="5">O-methyltransferase that catalyzes the 2 O-methylation steps in the ubiquinone biosynthetic pathway.</text>
</comment>
<dbReference type="EC" id="2.1.1.222" evidence="5"/>
<keyword evidence="4 5" id="KW-0949">S-adenosyl-L-methionine</keyword>
<accession>A0ABM5V5M5</accession>
<dbReference type="Gene3D" id="3.40.50.150">
    <property type="entry name" value="Vaccinia Virus protein VP39"/>
    <property type="match status" value="1"/>
</dbReference>
<keyword evidence="1 5" id="KW-0489">Methyltransferase</keyword>
<sequence length="232" mass="25675">MNADPQELQKFSDLAHRWWDPTSEFRPLHEINPLRLEWINARAALSGKSVVDVGCGGGILAESMARKGARVTGIDLSDKALKVADLHGMESGVQVRYEKIAAEDLAAREPGQFDVVTCMEMLEHVPDPASIVRACTAMVKPGGHVFFSTLNRNPKAYLFAIIGAEYLLRMLPRGTHDYAKFITPAELARFIREAGLELDGLKGLTYNPLTKLYSINQDTSVNYMVACRKPLS</sequence>
<keyword evidence="7" id="KW-1185">Reference proteome</keyword>
<dbReference type="HAMAP" id="MF_00472">
    <property type="entry name" value="UbiG"/>
    <property type="match status" value="1"/>
</dbReference>
<reference evidence="7" key="1">
    <citation type="journal article" date="2015" name="Genome Announc.">
        <title>Complete Genome Sequence of Herbaspirillum hiltneri N3 (DSM 17495), Isolated from Surface-Sterilized Wheat Roots.</title>
        <authorList>
            <person name="Guizelini D."/>
            <person name="Saizaki P.M."/>
            <person name="Coimbra N.A."/>
            <person name="Weiss V.A."/>
            <person name="Faoro H."/>
            <person name="Sfeir M.Z."/>
            <person name="Baura V.A."/>
            <person name="Monteiro R.A."/>
            <person name="Chubatsu L.S."/>
            <person name="Souza E.M."/>
            <person name="Cruz L.M."/>
            <person name="Pedrosa F.O."/>
            <person name="Raittz R.T."/>
            <person name="Marchaukoski J.N."/>
            <person name="Steffens M.B."/>
        </authorList>
    </citation>
    <scope>NUCLEOTIDE SEQUENCE [LARGE SCALE GENOMIC DNA]</scope>
    <source>
        <strain evidence="7">N3</strain>
    </source>
</reference>
<evidence type="ECO:0000256" key="3">
    <source>
        <dbReference type="ARBA" id="ARBA00022688"/>
    </source>
</evidence>
<feature type="binding site" evidence="5">
    <location>
        <position position="75"/>
    </location>
    <ligand>
        <name>S-adenosyl-L-methionine</name>
        <dbReference type="ChEBI" id="CHEBI:59789"/>
    </ligand>
</feature>